<dbReference type="PROSITE" id="PS01179">
    <property type="entry name" value="PID"/>
    <property type="match status" value="1"/>
</dbReference>
<comment type="caution">
    <text evidence="3">The sequence shown here is derived from an EMBL/GenBank/DDBJ whole genome shotgun (WGS) entry which is preliminary data.</text>
</comment>
<dbReference type="AlphaFoldDB" id="A0A401QB18"/>
<keyword evidence="4" id="KW-1185">Reference proteome</keyword>
<dbReference type="EMBL" id="BFAA01022225">
    <property type="protein sequence ID" value="GCB82562.1"/>
    <property type="molecule type" value="Genomic_DNA"/>
</dbReference>
<dbReference type="InterPro" id="IPR006019">
    <property type="entry name" value="PID_Shc-like"/>
</dbReference>
<dbReference type="InterPro" id="IPR011993">
    <property type="entry name" value="PH-like_dom_sf"/>
</dbReference>
<dbReference type="PANTHER" id="PTHR10337:SF2">
    <property type="entry name" value="SHC-TRANSFORMING PROTEIN 1"/>
    <property type="match status" value="1"/>
</dbReference>
<dbReference type="Proteomes" id="UP000288216">
    <property type="component" value="Unassembled WGS sequence"/>
</dbReference>
<keyword evidence="1" id="KW-0341">Growth regulation</keyword>
<dbReference type="InterPro" id="IPR051235">
    <property type="entry name" value="CEP152/SHC-Transforming"/>
</dbReference>
<dbReference type="PANTHER" id="PTHR10337">
    <property type="entry name" value="SHC TRANSFORMING PROTEIN"/>
    <property type="match status" value="1"/>
</dbReference>
<dbReference type="PRINTS" id="PR00629">
    <property type="entry name" value="SHCPIDOMAIN"/>
</dbReference>
<dbReference type="GO" id="GO:0030971">
    <property type="term" value="F:receptor tyrosine kinase binding"/>
    <property type="evidence" value="ECO:0007669"/>
    <property type="project" value="TreeGrafter"/>
</dbReference>
<dbReference type="Pfam" id="PF00640">
    <property type="entry name" value="PID"/>
    <property type="match status" value="1"/>
</dbReference>
<dbReference type="SUPFAM" id="SSF50729">
    <property type="entry name" value="PH domain-like"/>
    <property type="match status" value="1"/>
</dbReference>
<protein>
    <recommendedName>
        <fullName evidence="2">PID domain-containing protein</fullName>
    </recommendedName>
</protein>
<accession>A0A401QB18</accession>
<feature type="domain" description="PID" evidence="2">
    <location>
        <begin position="1"/>
        <end position="27"/>
    </location>
</feature>
<reference evidence="3 4" key="1">
    <citation type="journal article" date="2018" name="Nat. Ecol. Evol.">
        <title>Shark genomes provide insights into elasmobranch evolution and the origin of vertebrates.</title>
        <authorList>
            <person name="Hara Y"/>
            <person name="Yamaguchi K"/>
            <person name="Onimaru K"/>
            <person name="Kadota M"/>
            <person name="Koyanagi M"/>
            <person name="Keeley SD"/>
            <person name="Tatsumi K"/>
            <person name="Tanaka K"/>
            <person name="Motone F"/>
            <person name="Kageyama Y"/>
            <person name="Nozu R"/>
            <person name="Adachi N"/>
            <person name="Nishimura O"/>
            <person name="Nakagawa R"/>
            <person name="Tanegashima C"/>
            <person name="Kiyatake I"/>
            <person name="Matsumoto R"/>
            <person name="Murakumo K"/>
            <person name="Nishida K"/>
            <person name="Terakita A"/>
            <person name="Kuratani S"/>
            <person name="Sato K"/>
            <person name="Hyodo S Kuraku.S."/>
        </authorList>
    </citation>
    <scope>NUCLEOTIDE SEQUENCE [LARGE SCALE GENOMIC DNA]</scope>
</reference>
<sequence>MGCVEVLQSMRALDFNTRTQVTREAISVVCEAVPGAKGVFRKRKWSGSALKPGLFIERADYKTAAAIPLAQRELQDRDKQVAGDYYRTAQDRAESTGARYH</sequence>
<dbReference type="OrthoDB" id="9938362at2759"/>
<dbReference type="GO" id="GO:0035556">
    <property type="term" value="P:intracellular signal transduction"/>
    <property type="evidence" value="ECO:0007669"/>
    <property type="project" value="InterPro"/>
</dbReference>
<dbReference type="GO" id="GO:0005886">
    <property type="term" value="C:plasma membrane"/>
    <property type="evidence" value="ECO:0007669"/>
    <property type="project" value="TreeGrafter"/>
</dbReference>
<dbReference type="Gene3D" id="2.30.29.30">
    <property type="entry name" value="Pleckstrin-homology domain (PH domain)/Phosphotyrosine-binding domain (PTB)"/>
    <property type="match status" value="1"/>
</dbReference>
<proteinExistence type="predicted"/>
<dbReference type="InterPro" id="IPR006020">
    <property type="entry name" value="PTB/PI_dom"/>
</dbReference>
<evidence type="ECO:0000256" key="1">
    <source>
        <dbReference type="ARBA" id="ARBA00022604"/>
    </source>
</evidence>
<evidence type="ECO:0000313" key="4">
    <source>
        <dbReference type="Proteomes" id="UP000288216"/>
    </source>
</evidence>
<gene>
    <name evidence="3" type="ORF">scyTo_0022356</name>
</gene>
<dbReference type="GO" id="GO:0007169">
    <property type="term" value="P:cell surface receptor protein tyrosine kinase signaling pathway"/>
    <property type="evidence" value="ECO:0007669"/>
    <property type="project" value="TreeGrafter"/>
</dbReference>
<evidence type="ECO:0000259" key="2">
    <source>
        <dbReference type="PROSITE" id="PS01179"/>
    </source>
</evidence>
<name>A0A401QB18_SCYTO</name>
<evidence type="ECO:0000313" key="3">
    <source>
        <dbReference type="EMBL" id="GCB82562.1"/>
    </source>
</evidence>
<dbReference type="STRING" id="75743.A0A401QB18"/>
<organism evidence="3 4">
    <name type="scientific">Scyliorhinus torazame</name>
    <name type="common">Cloudy catshark</name>
    <name type="synonym">Catulus torazame</name>
    <dbReference type="NCBI Taxonomy" id="75743"/>
    <lineage>
        <taxon>Eukaryota</taxon>
        <taxon>Metazoa</taxon>
        <taxon>Chordata</taxon>
        <taxon>Craniata</taxon>
        <taxon>Vertebrata</taxon>
        <taxon>Chondrichthyes</taxon>
        <taxon>Elasmobranchii</taxon>
        <taxon>Galeomorphii</taxon>
        <taxon>Galeoidea</taxon>
        <taxon>Carcharhiniformes</taxon>
        <taxon>Scyliorhinidae</taxon>
        <taxon>Scyliorhinus</taxon>
    </lineage>
</organism>